<dbReference type="EMBL" id="JALJZU010000001">
    <property type="protein sequence ID" value="MCP2006933.1"/>
    <property type="molecule type" value="Genomic_DNA"/>
</dbReference>
<reference evidence="4" key="2">
    <citation type="submission" date="2022-03" db="EMBL/GenBank/DDBJ databases">
        <title>Genome Encyclopedia of Bacteria and Archaea VI: Functional Genomics of Type Strains.</title>
        <authorList>
            <person name="Whitman W."/>
        </authorList>
    </citation>
    <scope>NUCLEOTIDE SEQUENCE</scope>
    <source>
        <strain evidence="4">HSC-15S17</strain>
    </source>
</reference>
<accession>A0AA41HCE4</accession>
<dbReference type="Pfam" id="PF05569">
    <property type="entry name" value="Peptidase_M56"/>
    <property type="match status" value="1"/>
</dbReference>
<protein>
    <submittedName>
        <fullName evidence="4">Beta-lactamase regulating signal transducer with metallopeptidase domain</fullName>
    </submittedName>
    <submittedName>
        <fullName evidence="3">M56 family metallopeptidase</fullName>
    </submittedName>
</protein>
<feature type="transmembrane region" description="Helical" evidence="1">
    <location>
        <begin position="42"/>
        <end position="62"/>
    </location>
</feature>
<evidence type="ECO:0000313" key="4">
    <source>
        <dbReference type="EMBL" id="MCP2006933.1"/>
    </source>
</evidence>
<dbReference type="PANTHER" id="PTHR34978">
    <property type="entry name" value="POSSIBLE SENSOR-TRANSDUCER PROTEIN BLAR"/>
    <property type="match status" value="1"/>
</dbReference>
<keyword evidence="1" id="KW-0472">Membrane</keyword>
<organism evidence="3 5">
    <name type="scientific">Duganella violaceipulchra</name>
    <dbReference type="NCBI Taxonomy" id="2849652"/>
    <lineage>
        <taxon>Bacteria</taxon>
        <taxon>Pseudomonadati</taxon>
        <taxon>Pseudomonadota</taxon>
        <taxon>Betaproteobacteria</taxon>
        <taxon>Burkholderiales</taxon>
        <taxon>Oxalobacteraceae</taxon>
        <taxon>Telluria group</taxon>
        <taxon>Duganella</taxon>
    </lineage>
</organism>
<sequence length="405" mass="43250">MMASDFAALLPVLLRASAAFSVAAIAVIALRLPLRRSFGPGVAYAAWLALPLCALAAMLPAAPAGSPLALHAAPSARPLAGALSGLTPTSTPTELGGVVLLVWLAGALYTAARQTGQQRAYLRGLGQLDRHGDIAYADAAHAGPALVGLWRPMVVVPVDFERRYSLQERELILAHERAHASRRDPLANAAAAVLRCLNWFNPLAHIAERLMRVDQELACDAEVIRRHPDRRRSYANAMLKTQLSAGDAPLACQWQSTHPLKERIMNLNRTTPYALRLTGRLLIASAMAAGSWAAWAAQQTPAGPLYDVAVKLEVGGASSTPHLHTHAGETATLRSGDGAQQWETRLTLKPTDNGKVFISSSVKHGGKEVGKPGLLVALGEPGKVKIELDDKSRLEMQLTVTQLPQ</sequence>
<keyword evidence="6" id="KW-1185">Reference proteome</keyword>
<dbReference type="PANTHER" id="PTHR34978:SF3">
    <property type="entry name" value="SLR0241 PROTEIN"/>
    <property type="match status" value="1"/>
</dbReference>
<feature type="transmembrane region" description="Helical" evidence="1">
    <location>
        <begin position="6"/>
        <end position="30"/>
    </location>
</feature>
<feature type="domain" description="Peptidase M56" evidence="2">
    <location>
        <begin position="13"/>
        <end position="267"/>
    </location>
</feature>
<dbReference type="Proteomes" id="UP001162889">
    <property type="component" value="Unassembled WGS sequence"/>
</dbReference>
<dbReference type="CDD" id="cd07341">
    <property type="entry name" value="M56_BlaR1_MecR1_like"/>
    <property type="match status" value="1"/>
</dbReference>
<reference evidence="3" key="1">
    <citation type="submission" date="2021-07" db="EMBL/GenBank/DDBJ databases">
        <title>Characterization of violacein-producing bacteria and related species.</title>
        <authorList>
            <person name="Wilson H.S."/>
            <person name="De Leon M.E."/>
        </authorList>
    </citation>
    <scope>NUCLEOTIDE SEQUENCE</scope>
    <source>
        <strain evidence="3">HSC-15S17</strain>
    </source>
</reference>
<name>A0AA41HCE4_9BURK</name>
<dbReference type="Proteomes" id="UP001155901">
    <property type="component" value="Unassembled WGS sequence"/>
</dbReference>
<dbReference type="EMBL" id="JAHTGR010000006">
    <property type="protein sequence ID" value="MBV6322069.1"/>
    <property type="molecule type" value="Genomic_DNA"/>
</dbReference>
<gene>
    <name evidence="3" type="ORF">KVP70_14055</name>
    <name evidence="4" type="ORF">L1274_000621</name>
</gene>
<dbReference type="RefSeq" id="WP_217942840.1">
    <property type="nucleotide sequence ID" value="NZ_JAHTGR010000006.1"/>
</dbReference>
<dbReference type="InterPro" id="IPR008756">
    <property type="entry name" value="Peptidase_M56"/>
</dbReference>
<evidence type="ECO:0000259" key="2">
    <source>
        <dbReference type="Pfam" id="PF05569"/>
    </source>
</evidence>
<comment type="caution">
    <text evidence="3">The sequence shown here is derived from an EMBL/GenBank/DDBJ whole genome shotgun (WGS) entry which is preliminary data.</text>
</comment>
<evidence type="ECO:0000313" key="3">
    <source>
        <dbReference type="EMBL" id="MBV6322069.1"/>
    </source>
</evidence>
<dbReference type="InterPro" id="IPR052173">
    <property type="entry name" value="Beta-lactam_resp_regulator"/>
</dbReference>
<evidence type="ECO:0000313" key="6">
    <source>
        <dbReference type="Proteomes" id="UP001162889"/>
    </source>
</evidence>
<feature type="transmembrane region" description="Helical" evidence="1">
    <location>
        <begin position="95"/>
        <end position="112"/>
    </location>
</feature>
<evidence type="ECO:0000256" key="1">
    <source>
        <dbReference type="SAM" id="Phobius"/>
    </source>
</evidence>
<dbReference type="AlphaFoldDB" id="A0AA41HCE4"/>
<proteinExistence type="predicted"/>
<keyword evidence="1" id="KW-1133">Transmembrane helix</keyword>
<evidence type="ECO:0000313" key="5">
    <source>
        <dbReference type="Proteomes" id="UP001155901"/>
    </source>
</evidence>
<feature type="transmembrane region" description="Helical" evidence="1">
    <location>
        <begin position="273"/>
        <end position="295"/>
    </location>
</feature>
<keyword evidence="1" id="KW-0812">Transmembrane</keyword>